<dbReference type="NCBIfam" id="TIGR00005">
    <property type="entry name" value="rluA_subfam"/>
    <property type="match status" value="1"/>
</dbReference>
<reference evidence="5" key="1">
    <citation type="submission" date="2022-07" db="EMBL/GenBank/DDBJ databases">
        <title>FELIX.</title>
        <authorList>
            <person name="Wan K.H."/>
            <person name="Park S."/>
            <person name="Lawrence Q."/>
            <person name="Eichenberger J.P."/>
            <person name="Booth B.W."/>
            <person name="Piaggio A.J."/>
            <person name="Chandler J.C."/>
            <person name="Franklin A.B."/>
            <person name="Celniker S.E."/>
        </authorList>
    </citation>
    <scope>NUCLEOTIDE SEQUENCE</scope>
    <source>
        <strain evidence="5">QA-1986 374</strain>
    </source>
</reference>
<sequence>MIGSIQKSWVIDNTGSQLTIKEFLQKKQGFSRRLLTAMKKEGGKFLINERDRYITESLKLDDKLTVIFPDEAAGSIEATEMDLSIVYEDEDHLLLNKPAGQACLPGMNDRHYSLANGIQNYYNASGHPATVHIVTRLDKDTSGLVLVAKNRYAHALLSEAQKKNQIHRNYVAMITGEITPAIGTIQAPIARKQTSIIEREVNWEKGKQAITHYKIQSIFSEASLLHIQLETGRTHQIRVHFSHLGHSLLGDDLYGGRTDVIQRQALHCRAIEWTHPFEHKKMRFECERPLDITACIEKLN</sequence>
<dbReference type="RefSeq" id="WP_256707101.1">
    <property type="nucleotide sequence ID" value="NZ_CP101914.1"/>
</dbReference>
<gene>
    <name evidence="5" type="ORF">NP439_17270</name>
</gene>
<evidence type="ECO:0000313" key="5">
    <source>
        <dbReference type="EMBL" id="UUI01786.1"/>
    </source>
</evidence>
<dbReference type="CDD" id="cd02869">
    <property type="entry name" value="PseudoU_synth_RluA_like"/>
    <property type="match status" value="1"/>
</dbReference>
<evidence type="ECO:0000259" key="4">
    <source>
        <dbReference type="Pfam" id="PF00849"/>
    </source>
</evidence>
<evidence type="ECO:0000256" key="2">
    <source>
        <dbReference type="ARBA" id="ARBA00010876"/>
    </source>
</evidence>
<dbReference type="InterPro" id="IPR006225">
    <property type="entry name" value="PsdUridine_synth_RluC/D"/>
</dbReference>
<dbReference type="Proteomes" id="UP001059773">
    <property type="component" value="Chromosome"/>
</dbReference>
<dbReference type="InterPro" id="IPR020103">
    <property type="entry name" value="PsdUridine_synth_cat_dom_sf"/>
</dbReference>
<dbReference type="InterPro" id="IPR050188">
    <property type="entry name" value="RluA_PseudoU_synthase"/>
</dbReference>
<dbReference type="PANTHER" id="PTHR21600:SF35">
    <property type="entry name" value="PSEUDOURIDINE SYNTHASE"/>
    <property type="match status" value="1"/>
</dbReference>
<protein>
    <recommendedName>
        <fullName evidence="3">Pseudouridine synthase</fullName>
        <ecNumber evidence="3">5.4.99.-</ecNumber>
    </recommendedName>
</protein>
<proteinExistence type="inferred from homology"/>
<name>A0ABY5JNU4_9BACI</name>
<dbReference type="SUPFAM" id="SSF55120">
    <property type="entry name" value="Pseudouridine synthase"/>
    <property type="match status" value="1"/>
</dbReference>
<dbReference type="Gene3D" id="3.30.2350.10">
    <property type="entry name" value="Pseudouridine synthase"/>
    <property type="match status" value="1"/>
</dbReference>
<keyword evidence="3" id="KW-0413">Isomerase</keyword>
<dbReference type="PROSITE" id="PS01129">
    <property type="entry name" value="PSI_RLU"/>
    <property type="match status" value="1"/>
</dbReference>
<dbReference type="EMBL" id="CP101914">
    <property type="protein sequence ID" value="UUI01786.1"/>
    <property type="molecule type" value="Genomic_DNA"/>
</dbReference>
<dbReference type="PANTHER" id="PTHR21600">
    <property type="entry name" value="MITOCHONDRIAL RNA PSEUDOURIDINE SYNTHASE"/>
    <property type="match status" value="1"/>
</dbReference>
<organism evidence="5 6">
    <name type="scientific">Oceanobacillus jeddahense</name>
    <dbReference type="NCBI Taxonomy" id="1462527"/>
    <lineage>
        <taxon>Bacteria</taxon>
        <taxon>Bacillati</taxon>
        <taxon>Bacillota</taxon>
        <taxon>Bacilli</taxon>
        <taxon>Bacillales</taxon>
        <taxon>Bacillaceae</taxon>
        <taxon>Oceanobacillus</taxon>
    </lineage>
</organism>
<keyword evidence="6" id="KW-1185">Reference proteome</keyword>
<dbReference type="EC" id="5.4.99.-" evidence="3"/>
<dbReference type="Pfam" id="PF00849">
    <property type="entry name" value="PseudoU_synth_2"/>
    <property type="match status" value="1"/>
</dbReference>
<evidence type="ECO:0000256" key="3">
    <source>
        <dbReference type="RuleBase" id="RU362028"/>
    </source>
</evidence>
<evidence type="ECO:0000313" key="6">
    <source>
        <dbReference type="Proteomes" id="UP001059773"/>
    </source>
</evidence>
<dbReference type="InterPro" id="IPR006224">
    <property type="entry name" value="PsdUridine_synth_RluA-like_CS"/>
</dbReference>
<feature type="domain" description="Pseudouridine synthase RsuA/RluA-like" evidence="4">
    <location>
        <begin position="92"/>
        <end position="243"/>
    </location>
</feature>
<dbReference type="InterPro" id="IPR006145">
    <property type="entry name" value="PsdUridine_synth_RsuA/RluA"/>
</dbReference>
<comment type="catalytic activity">
    <reaction evidence="1 3">
        <text>a uridine in RNA = a pseudouridine in RNA</text>
        <dbReference type="Rhea" id="RHEA:48348"/>
        <dbReference type="Rhea" id="RHEA-COMP:12068"/>
        <dbReference type="Rhea" id="RHEA-COMP:12069"/>
        <dbReference type="ChEBI" id="CHEBI:65314"/>
        <dbReference type="ChEBI" id="CHEBI:65315"/>
    </reaction>
</comment>
<accession>A0ABY5JNU4</accession>
<comment type="similarity">
    <text evidence="2 3">Belongs to the pseudouridine synthase RluA family.</text>
</comment>
<comment type="function">
    <text evidence="3">Responsible for synthesis of pseudouridine from uracil.</text>
</comment>
<evidence type="ECO:0000256" key="1">
    <source>
        <dbReference type="ARBA" id="ARBA00000073"/>
    </source>
</evidence>